<dbReference type="SUPFAM" id="SSF102114">
    <property type="entry name" value="Radical SAM enzymes"/>
    <property type="match status" value="1"/>
</dbReference>
<dbReference type="Pfam" id="PF04055">
    <property type="entry name" value="Radical_SAM"/>
    <property type="match status" value="1"/>
</dbReference>
<evidence type="ECO:0000313" key="3">
    <source>
        <dbReference type="EMBL" id="MDO6575380.1"/>
    </source>
</evidence>
<dbReference type="EMBL" id="JAUOQO010000591">
    <property type="protein sequence ID" value="MDO6575380.1"/>
    <property type="molecule type" value="Genomic_DNA"/>
</dbReference>
<feature type="domain" description="Radical SAM core" evidence="2">
    <location>
        <begin position="2"/>
        <end position="78"/>
    </location>
</feature>
<dbReference type="GO" id="GO:0051539">
    <property type="term" value="F:4 iron, 4 sulfur cluster binding"/>
    <property type="evidence" value="ECO:0007669"/>
    <property type="project" value="TreeGrafter"/>
</dbReference>
<dbReference type="GO" id="GO:0051989">
    <property type="term" value="F:coproporphyrinogen dehydrogenase activity"/>
    <property type="evidence" value="ECO:0007669"/>
    <property type="project" value="TreeGrafter"/>
</dbReference>
<comment type="caution">
    <text evidence="3">The sequence shown here is derived from an EMBL/GenBank/DDBJ whole genome shotgun (WGS) entry which is preliminary data.</text>
</comment>
<evidence type="ECO:0000256" key="1">
    <source>
        <dbReference type="ARBA" id="ARBA00023002"/>
    </source>
</evidence>
<evidence type="ECO:0000313" key="4">
    <source>
        <dbReference type="Proteomes" id="UP001170310"/>
    </source>
</evidence>
<name>A0AAW7YSY1_9STAP</name>
<keyword evidence="1" id="KW-0560">Oxidoreductase</keyword>
<gene>
    <name evidence="3" type="ORF">Q4528_14785</name>
</gene>
<dbReference type="GO" id="GO:0005737">
    <property type="term" value="C:cytoplasm"/>
    <property type="evidence" value="ECO:0007669"/>
    <property type="project" value="TreeGrafter"/>
</dbReference>
<dbReference type="PANTHER" id="PTHR13932:SF6">
    <property type="entry name" value="OXYGEN-INDEPENDENT COPROPORPHYRINOGEN III OXIDASE"/>
    <property type="match status" value="1"/>
</dbReference>
<dbReference type="GO" id="GO:0006782">
    <property type="term" value="P:protoporphyrinogen IX biosynthetic process"/>
    <property type="evidence" value="ECO:0007669"/>
    <property type="project" value="TreeGrafter"/>
</dbReference>
<protein>
    <submittedName>
        <fullName evidence="3">Oxygen-independent coproporphyrinogen III oxidase</fullName>
    </submittedName>
</protein>
<sequence length="79" mass="9015">MSIEIDPREIELNLLDHLKGLGFNRLSFGFQDTNLKVQEAINRVQDSDFVDQLIKRGRSLGFESINLDVIYGLPHQSAE</sequence>
<dbReference type="Proteomes" id="UP001170310">
    <property type="component" value="Unassembled WGS sequence"/>
</dbReference>
<dbReference type="InterPro" id="IPR007197">
    <property type="entry name" value="rSAM"/>
</dbReference>
<accession>A0AAW7YSY1</accession>
<dbReference type="AlphaFoldDB" id="A0AAW7YSY1"/>
<dbReference type="RefSeq" id="WP_368506732.1">
    <property type="nucleotide sequence ID" value="NZ_JAUOQO010000591.1"/>
</dbReference>
<evidence type="ECO:0000259" key="2">
    <source>
        <dbReference type="Pfam" id="PF04055"/>
    </source>
</evidence>
<dbReference type="InterPro" id="IPR058240">
    <property type="entry name" value="rSAM_sf"/>
</dbReference>
<dbReference type="InterPro" id="IPR034505">
    <property type="entry name" value="Coproporphyrinogen-III_oxidase"/>
</dbReference>
<keyword evidence="4" id="KW-1185">Reference proteome</keyword>
<reference evidence="3" key="1">
    <citation type="submission" date="2023-07" db="EMBL/GenBank/DDBJ databases">
        <title>Genome content predicts the carbon catabolic preferences of heterotrophic bacteria.</title>
        <authorList>
            <person name="Gralka M."/>
        </authorList>
    </citation>
    <scope>NUCLEOTIDE SEQUENCE</scope>
    <source>
        <strain evidence="3">E2R20</strain>
    </source>
</reference>
<feature type="non-terminal residue" evidence="3">
    <location>
        <position position="79"/>
    </location>
</feature>
<dbReference type="PANTHER" id="PTHR13932">
    <property type="entry name" value="COPROPORPHYRINIGEN III OXIDASE"/>
    <property type="match status" value="1"/>
</dbReference>
<organism evidence="3 4">
    <name type="scientific">Staphylococcus pasteuri_A</name>
    <dbReference type="NCBI Taxonomy" id="3062664"/>
    <lineage>
        <taxon>Bacteria</taxon>
        <taxon>Bacillati</taxon>
        <taxon>Bacillota</taxon>
        <taxon>Bacilli</taxon>
        <taxon>Bacillales</taxon>
        <taxon>Staphylococcaceae</taxon>
        <taxon>Staphylococcus</taxon>
    </lineage>
</organism>
<proteinExistence type="predicted"/>